<dbReference type="PIRSF" id="PIRSF020606">
    <property type="entry name" value="UCP020606"/>
    <property type="match status" value="1"/>
</dbReference>
<evidence type="ECO:0000313" key="3">
    <source>
        <dbReference type="Proteomes" id="UP000076131"/>
    </source>
</evidence>
<dbReference type="EMBL" id="LVJS01000125">
    <property type="protein sequence ID" value="KZC22208.1"/>
    <property type="molecule type" value="Genomic_DNA"/>
</dbReference>
<dbReference type="InterPro" id="IPR058534">
    <property type="entry name" value="YjdF"/>
</dbReference>
<evidence type="ECO:0000256" key="1">
    <source>
        <dbReference type="SAM" id="Phobius"/>
    </source>
</evidence>
<dbReference type="RefSeq" id="WP_008433322.1">
    <property type="nucleotide sequence ID" value="NZ_LVJS01000125.1"/>
</dbReference>
<feature type="transmembrane region" description="Helical" evidence="1">
    <location>
        <begin position="39"/>
        <end position="57"/>
    </location>
</feature>
<keyword evidence="1" id="KW-0472">Membrane</keyword>
<dbReference type="InterPro" id="IPR014509">
    <property type="entry name" value="YjdF-like"/>
</dbReference>
<proteinExistence type="predicted"/>
<feature type="transmembrane region" description="Helical" evidence="1">
    <location>
        <begin position="64"/>
        <end position="84"/>
    </location>
</feature>
<dbReference type="Proteomes" id="UP000076131">
    <property type="component" value="Unassembled WGS sequence"/>
</dbReference>
<protein>
    <recommendedName>
        <fullName evidence="4">DUF2238 domain-containing protein</fullName>
    </recommendedName>
</protein>
<dbReference type="STRING" id="416169.RHOFW104T7_01715"/>
<organism evidence="2 3">
    <name type="scientific">Rhodanobacter thiooxydans</name>
    <dbReference type="NCBI Taxonomy" id="416169"/>
    <lineage>
        <taxon>Bacteria</taxon>
        <taxon>Pseudomonadati</taxon>
        <taxon>Pseudomonadota</taxon>
        <taxon>Gammaproteobacteria</taxon>
        <taxon>Lysobacterales</taxon>
        <taxon>Rhodanobacteraceae</taxon>
        <taxon>Rhodanobacter</taxon>
    </lineage>
</organism>
<comment type="caution">
    <text evidence="2">The sequence shown here is derived from an EMBL/GenBank/DDBJ whole genome shotgun (WGS) entry which is preliminary data.</text>
</comment>
<name>A0A154QDE0_9GAMM</name>
<feature type="transmembrane region" description="Helical" evidence="1">
    <location>
        <begin position="115"/>
        <end position="134"/>
    </location>
</feature>
<dbReference type="eggNOG" id="COG3647">
    <property type="taxonomic scope" value="Bacteria"/>
</dbReference>
<gene>
    <name evidence="2" type="ORF">RHOFW104T7_01715</name>
</gene>
<keyword evidence="1" id="KW-0812">Transmembrane</keyword>
<feature type="transmembrane region" description="Helical" evidence="1">
    <location>
        <begin position="191"/>
        <end position="208"/>
    </location>
</feature>
<evidence type="ECO:0000313" key="2">
    <source>
        <dbReference type="EMBL" id="KZC22208.1"/>
    </source>
</evidence>
<feature type="transmembrane region" description="Helical" evidence="1">
    <location>
        <begin position="141"/>
        <end position="161"/>
    </location>
</feature>
<accession>A0A154QDE0</accession>
<keyword evidence="3" id="KW-1185">Reference proteome</keyword>
<dbReference type="AlphaFoldDB" id="A0A154QDE0"/>
<reference evidence="2 3" key="1">
    <citation type="journal article" date="2016" name="MBio">
        <title>Lateral Gene Transfer in a Heavy Metal-Contaminated-Groundwater Microbial Community.</title>
        <authorList>
            <person name="Hemme C.L."/>
            <person name="Green S.J."/>
            <person name="Rishishwar L."/>
            <person name="Prakash O."/>
            <person name="Pettenato A."/>
            <person name="Chakraborty R."/>
            <person name="Deutschbauer A.M."/>
            <person name="Van Nostrand J.D."/>
            <person name="Wu L."/>
            <person name="He Z."/>
            <person name="Jordan I.K."/>
            <person name="Hazen T.C."/>
            <person name="Arkin A.P."/>
            <person name="Kostka J.E."/>
            <person name="Zhou J."/>
        </authorList>
    </citation>
    <scope>NUCLEOTIDE SEQUENCE [LARGE SCALE GENOMIC DNA]</scope>
    <source>
        <strain evidence="2 3">FW104-T7</strain>
    </source>
</reference>
<sequence length="228" mass="25345">MNDRRRPLANSRFPLLLLAVFLAVAVALGIAPRYRQDWLMENVLVLLALLALVLGFRRLRFSDASYAALFVFLLLHEIGAHYTYSEVPWDRWFAVLSGFSLDAALGLSRNHFDRAVRFAYGLLVTPAMVELVAARTRLPGLWHWLVPVGLMTASSALYELFEWAAAVHFGGDLGVAYLGTQGDPWDAQQDMLLALLGSLAAVALVATARRRRRHAAAPPSRPRRVGRP</sequence>
<evidence type="ECO:0008006" key="4">
    <source>
        <dbReference type="Google" id="ProtNLM"/>
    </source>
</evidence>
<dbReference type="Pfam" id="PF09997">
    <property type="entry name" value="DUF2238"/>
    <property type="match status" value="1"/>
</dbReference>
<keyword evidence="1" id="KW-1133">Transmembrane helix</keyword>